<keyword evidence="2" id="KW-1185">Reference proteome</keyword>
<sequence>MRAAGEGETNCSHIDHNPDDLSALQALCPRCHRANDKVQQSCAAALTLICEGRMVQERLKLRLEDLKRAVSLLGLPGVTPGGADLAVVLILHAAQDGSSESELKTAFRKLLGGLAEESDEDVRAVIRAALIRLRMRRVPVITTESVAVGGPLIWSSSGLYWLQLEGSLTLPGHITEAGPGLWEEADRQYRYARNSRYARR</sequence>
<dbReference type="Proteomes" id="UP000186607">
    <property type="component" value="Unassembled WGS sequence"/>
</dbReference>
<reference evidence="1 2" key="1">
    <citation type="submission" date="2017-01" db="EMBL/GenBank/DDBJ databases">
        <title>Genome Analysis of Deinococcus marmoris KOPRI26562.</title>
        <authorList>
            <person name="Kim J.H."/>
            <person name="Oh H.-M."/>
        </authorList>
    </citation>
    <scope>NUCLEOTIDE SEQUENCE [LARGE SCALE GENOMIC DNA]</scope>
    <source>
        <strain evidence="1 2">KOPRI26562</strain>
    </source>
</reference>
<protein>
    <submittedName>
        <fullName evidence="1">Uncharacterized protein</fullName>
    </submittedName>
</protein>
<accession>A0A1U7P310</accession>
<dbReference type="AlphaFoldDB" id="A0A1U7P310"/>
<name>A0A1U7P310_9DEIO</name>
<proteinExistence type="predicted"/>
<organism evidence="1 2">
    <name type="scientific">Deinococcus marmoris</name>
    <dbReference type="NCBI Taxonomy" id="249408"/>
    <lineage>
        <taxon>Bacteria</taxon>
        <taxon>Thermotogati</taxon>
        <taxon>Deinococcota</taxon>
        <taxon>Deinococci</taxon>
        <taxon>Deinococcales</taxon>
        <taxon>Deinococcaceae</taxon>
        <taxon>Deinococcus</taxon>
    </lineage>
</organism>
<dbReference type="EMBL" id="MSTI01000028">
    <property type="protein sequence ID" value="OLV19563.1"/>
    <property type="molecule type" value="Genomic_DNA"/>
</dbReference>
<dbReference type="InterPro" id="IPR003615">
    <property type="entry name" value="HNH_nuc"/>
</dbReference>
<evidence type="ECO:0000313" key="1">
    <source>
        <dbReference type="EMBL" id="OLV19563.1"/>
    </source>
</evidence>
<evidence type="ECO:0000313" key="2">
    <source>
        <dbReference type="Proteomes" id="UP000186607"/>
    </source>
</evidence>
<comment type="caution">
    <text evidence="1">The sequence shown here is derived from an EMBL/GenBank/DDBJ whole genome shotgun (WGS) entry which is preliminary data.</text>
</comment>
<gene>
    <name evidence="1" type="ORF">BOO71_0002428</name>
</gene>
<dbReference type="CDD" id="cd00085">
    <property type="entry name" value="HNHc"/>
    <property type="match status" value="1"/>
</dbReference>